<gene>
    <name evidence="2" type="ORF">PW52_08140</name>
</gene>
<dbReference type="InterPro" id="IPR011652">
    <property type="entry name" value="MORN_2"/>
</dbReference>
<evidence type="ECO:0000313" key="2">
    <source>
        <dbReference type="EMBL" id="KJD35704.1"/>
    </source>
</evidence>
<dbReference type="STRING" id="1435349.PW52_08140"/>
<dbReference type="RefSeq" id="WP_044632438.1">
    <property type="nucleotide sequence ID" value="NZ_JTDW01000005.1"/>
</dbReference>
<accession>A0A0D7W9C9</accession>
<protein>
    <submittedName>
        <fullName evidence="2">Inner membrane protein translocase component YidC</fullName>
    </submittedName>
</protein>
<dbReference type="AlphaFoldDB" id="A0A0D7W9C9"/>
<comment type="caution">
    <text evidence="2">The sequence shown here is derived from an EMBL/GenBank/DDBJ whole genome shotgun (WGS) entry which is preliminary data.</text>
</comment>
<reference evidence="2 3" key="1">
    <citation type="submission" date="2014-11" db="EMBL/GenBank/DDBJ databases">
        <title>Tamlana sedimentorum sp. nov., isolated from shallow sand sediments of the Sea of Japan.</title>
        <authorList>
            <person name="Romanenko L.A."/>
        </authorList>
    </citation>
    <scope>NUCLEOTIDE SEQUENCE [LARGE SCALE GENOMIC DNA]</scope>
    <source>
        <strain evidence="2 3">JCM 19808</strain>
    </source>
</reference>
<sequence>MNVFKLASIIVLFVSFSGFSQTVNQLDENGKRHGIYKKYFDNTKVLRYEGEFFHGKEIGLFKFYKKLNGKPVLSATKEFNKDNNIAEVKFLTSTGKVISEGLMDGKNYIGTWKYYQKNSDAILTLEHYNENGELNGERLVYFPNGTIAEKKQYVNGKLQGVASWFTETNVLLKTVNYENDLFNGQAKYYSNSGELISEGYYEKDKKIGIWKFYENGKLIEEKDFTKKTKIIKKTP</sequence>
<evidence type="ECO:0000256" key="1">
    <source>
        <dbReference type="SAM" id="SignalP"/>
    </source>
</evidence>
<feature type="chain" id="PRO_5002325673" evidence="1">
    <location>
        <begin position="21"/>
        <end position="235"/>
    </location>
</feature>
<keyword evidence="3" id="KW-1185">Reference proteome</keyword>
<organism evidence="2 3">
    <name type="scientific">Neotamlana sedimentorum</name>
    <dbReference type="NCBI Taxonomy" id="1435349"/>
    <lineage>
        <taxon>Bacteria</taxon>
        <taxon>Pseudomonadati</taxon>
        <taxon>Bacteroidota</taxon>
        <taxon>Flavobacteriia</taxon>
        <taxon>Flavobacteriales</taxon>
        <taxon>Flavobacteriaceae</taxon>
        <taxon>Neotamlana</taxon>
    </lineage>
</organism>
<dbReference type="SUPFAM" id="SSF82185">
    <property type="entry name" value="Histone H3 K4-specific methyltransferase SET7/9 N-terminal domain"/>
    <property type="match status" value="1"/>
</dbReference>
<dbReference type="OrthoDB" id="9785122at2"/>
<keyword evidence="1" id="KW-0732">Signal</keyword>
<dbReference type="Gene3D" id="2.20.110.10">
    <property type="entry name" value="Histone H3 K4-specific methyltransferase SET7/9 N-terminal domain"/>
    <property type="match status" value="3"/>
</dbReference>
<proteinExistence type="predicted"/>
<feature type="signal peptide" evidence="1">
    <location>
        <begin position="1"/>
        <end position="20"/>
    </location>
</feature>
<name>A0A0D7W9C9_9FLAO</name>
<dbReference type="EMBL" id="JTDW01000005">
    <property type="protein sequence ID" value="KJD35704.1"/>
    <property type="molecule type" value="Genomic_DNA"/>
</dbReference>
<evidence type="ECO:0000313" key="3">
    <source>
        <dbReference type="Proteomes" id="UP000032578"/>
    </source>
</evidence>
<dbReference type="Proteomes" id="UP000032578">
    <property type="component" value="Unassembled WGS sequence"/>
</dbReference>
<dbReference type="PATRIC" id="fig|1435349.4.peg.2614"/>
<dbReference type="Pfam" id="PF07661">
    <property type="entry name" value="MORN_2"/>
    <property type="match status" value="3"/>
</dbReference>